<dbReference type="EMBL" id="CP026118">
    <property type="protein sequence ID" value="QAS51377.1"/>
    <property type="molecule type" value="Genomic_DNA"/>
</dbReference>
<dbReference type="Proteomes" id="UP000287756">
    <property type="component" value="Chromosome"/>
</dbReference>
<dbReference type="Pfam" id="PF13789">
    <property type="entry name" value="DUF4181"/>
    <property type="match status" value="1"/>
</dbReference>
<feature type="transmembrane region" description="Helical" evidence="1">
    <location>
        <begin position="111"/>
        <end position="132"/>
    </location>
</feature>
<accession>A0A410M9L1</accession>
<name>A0A410M9L1_9BACI</name>
<dbReference type="OrthoDB" id="2428213at2"/>
<evidence type="ECO:0000256" key="1">
    <source>
        <dbReference type="SAM" id="Phobius"/>
    </source>
</evidence>
<dbReference type="AlphaFoldDB" id="A0A410M9L1"/>
<proteinExistence type="predicted"/>
<keyword evidence="1" id="KW-0472">Membrane</keyword>
<reference evidence="2 3" key="1">
    <citation type="submission" date="2018-01" db="EMBL/GenBank/DDBJ databases">
        <title>The whole genome sequencing and assembly of Halobacillus litoralis ERB031 strain.</title>
        <authorList>
            <person name="Lee S.-J."/>
            <person name="Park M.-K."/>
            <person name="Kim J.-Y."/>
            <person name="Lee Y.-J."/>
            <person name="Yi H."/>
            <person name="Bahn Y.-S."/>
            <person name="Kim J.F."/>
            <person name="Lee D.-W."/>
        </authorList>
    </citation>
    <scope>NUCLEOTIDE SEQUENCE [LARGE SCALE GENOMIC DNA]</scope>
    <source>
        <strain evidence="2 3">ERB 031</strain>
    </source>
</reference>
<evidence type="ECO:0000313" key="2">
    <source>
        <dbReference type="EMBL" id="QAS51377.1"/>
    </source>
</evidence>
<evidence type="ECO:0000313" key="3">
    <source>
        <dbReference type="Proteomes" id="UP000287756"/>
    </source>
</evidence>
<sequence length="134" mass="15978">MEHYGMPEGFWQEFWLVMGAVIFIITVIPAIIRKRIGADKKKWFSYNHVNEFYEKYDWMLRVSFIVVFIIGAIVFYGKPLFLLVLSFVFHMIQLAFQSYSEWRFAENRKNYIVSLIEIVLLFIVLIGVLLWLGP</sequence>
<keyword evidence="1" id="KW-0812">Transmembrane</keyword>
<keyword evidence="1" id="KW-1133">Transmembrane helix</keyword>
<organism evidence="2 3">
    <name type="scientific">Halobacillus litoralis</name>
    <dbReference type="NCBI Taxonomy" id="45668"/>
    <lineage>
        <taxon>Bacteria</taxon>
        <taxon>Bacillati</taxon>
        <taxon>Bacillota</taxon>
        <taxon>Bacilli</taxon>
        <taxon>Bacillales</taxon>
        <taxon>Bacillaceae</taxon>
        <taxon>Halobacillus</taxon>
    </lineage>
</organism>
<protein>
    <recommendedName>
        <fullName evidence="4">DUF4181 domain-containing protein</fullName>
    </recommendedName>
</protein>
<dbReference type="InterPro" id="IPR025441">
    <property type="entry name" value="DUF4181"/>
</dbReference>
<feature type="transmembrane region" description="Helical" evidence="1">
    <location>
        <begin position="14"/>
        <end position="32"/>
    </location>
</feature>
<dbReference type="RefSeq" id="WP_128523121.1">
    <property type="nucleotide sequence ID" value="NZ_CP026118.1"/>
</dbReference>
<gene>
    <name evidence="2" type="ORF">HLI_03670</name>
</gene>
<dbReference type="KEGG" id="hli:HLI_03670"/>
<feature type="transmembrane region" description="Helical" evidence="1">
    <location>
        <begin position="58"/>
        <end position="75"/>
    </location>
</feature>
<evidence type="ECO:0008006" key="4">
    <source>
        <dbReference type="Google" id="ProtNLM"/>
    </source>
</evidence>